<dbReference type="GeneID" id="114338187"/>
<evidence type="ECO:0000313" key="11">
    <source>
        <dbReference type="RefSeq" id="XP_028144576.1"/>
    </source>
</evidence>
<comment type="subcellular location">
    <subcellularLocation>
        <location evidence="1 7">Nucleus</location>
    </subcellularLocation>
</comment>
<dbReference type="PANTHER" id="PTHR16140">
    <property type="entry name" value="NON-STRUCTURAL MAINTENANCE OF CHROMOSOMES ELEMENT 4"/>
    <property type="match status" value="1"/>
</dbReference>
<evidence type="ECO:0000256" key="5">
    <source>
        <dbReference type="ARBA" id="ARBA00023204"/>
    </source>
</evidence>
<keyword evidence="5 7" id="KW-0234">DNA repair</keyword>
<dbReference type="AlphaFoldDB" id="A0A6P7G683"/>
<evidence type="ECO:0000313" key="10">
    <source>
        <dbReference type="Proteomes" id="UP001652700"/>
    </source>
</evidence>
<keyword evidence="4 7" id="KW-0233">DNA recombination</keyword>
<dbReference type="GO" id="GO:0006310">
    <property type="term" value="P:DNA recombination"/>
    <property type="evidence" value="ECO:0007669"/>
    <property type="project" value="UniProtKB-UniRule"/>
</dbReference>
<evidence type="ECO:0000313" key="9">
    <source>
        <dbReference type="EnsemblMetazoa" id="XP_028144576.1"/>
    </source>
</evidence>
<dbReference type="KEGG" id="dvv:114338187"/>
<keyword evidence="10" id="KW-1185">Reference proteome</keyword>
<evidence type="ECO:0000256" key="6">
    <source>
        <dbReference type="ARBA" id="ARBA00023242"/>
    </source>
</evidence>
<sequence>MEQFSSENQENRGTMRRNSRERKIIYRELLNKIEGIEETEDVTLKTVNDIGVVLREANSLDTECDITQRVGNADETFLDCLVLSSASSVLKRCVTAVDIFTSTYDSREYSNNIINNIKEENEEMVSSDLLKLLEDARHIIPKVPEYSYTYGAYDLDKQPQPKPRKERVKVVKEKVQKKEPERVTNLNKEEEAIEDIVKVFFEVLNIQYNANNEEPIPYFDYIIDTDDFANTVENIFYFSFLVRDGKASIDLNGKGDPIIKPVKKSVLKGFREEGGVNAQIITQINMEQWKRFKKPGYLQQHKKKL</sequence>
<dbReference type="GO" id="GO:0005634">
    <property type="term" value="C:nucleus"/>
    <property type="evidence" value="ECO:0007669"/>
    <property type="project" value="UniProtKB-SubCell"/>
</dbReference>
<comment type="function">
    <text evidence="7">Component of the SMC5-SMC6 complex, that promotes sister chromatid alignment after DNA damage and facilitates double-stranded DNA breaks (DSBs) repair via homologous recombination between sister chromatids.</text>
</comment>
<comment type="similarity">
    <text evidence="2 7">Belongs to the NSE4 family.</text>
</comment>
<dbReference type="GO" id="GO:0030915">
    <property type="term" value="C:Smc5-Smc6 complex"/>
    <property type="evidence" value="ECO:0007669"/>
    <property type="project" value="UniProtKB-UniRule"/>
</dbReference>
<evidence type="ECO:0000259" key="8">
    <source>
        <dbReference type="Pfam" id="PF08743"/>
    </source>
</evidence>
<protein>
    <recommendedName>
        <fullName evidence="7">Non-structural maintenance of chromosomes element 4</fullName>
    </recommendedName>
</protein>
<dbReference type="RefSeq" id="XP_028144576.1">
    <property type="nucleotide sequence ID" value="XM_028288775.1"/>
</dbReference>
<dbReference type="InterPro" id="IPR014854">
    <property type="entry name" value="Nse4_C"/>
</dbReference>
<organism evidence="11">
    <name type="scientific">Diabrotica virgifera virgifera</name>
    <name type="common">western corn rootworm</name>
    <dbReference type="NCBI Taxonomy" id="50390"/>
    <lineage>
        <taxon>Eukaryota</taxon>
        <taxon>Metazoa</taxon>
        <taxon>Ecdysozoa</taxon>
        <taxon>Arthropoda</taxon>
        <taxon>Hexapoda</taxon>
        <taxon>Insecta</taxon>
        <taxon>Pterygota</taxon>
        <taxon>Neoptera</taxon>
        <taxon>Endopterygota</taxon>
        <taxon>Coleoptera</taxon>
        <taxon>Polyphaga</taxon>
        <taxon>Cucujiformia</taxon>
        <taxon>Chrysomeloidea</taxon>
        <taxon>Chrysomelidae</taxon>
        <taxon>Galerucinae</taxon>
        <taxon>Diabroticina</taxon>
        <taxon>Diabroticites</taxon>
        <taxon>Diabrotica</taxon>
    </lineage>
</organism>
<dbReference type="InterPro" id="IPR027786">
    <property type="entry name" value="Nse4/EID"/>
</dbReference>
<evidence type="ECO:0000256" key="1">
    <source>
        <dbReference type="ARBA" id="ARBA00004123"/>
    </source>
</evidence>
<feature type="domain" description="Non-structural maintenance of chromosome element 4 C-terminal" evidence="8">
    <location>
        <begin position="215"/>
        <end position="294"/>
    </location>
</feature>
<dbReference type="Pfam" id="PF08743">
    <property type="entry name" value="Nse4_C"/>
    <property type="match status" value="1"/>
</dbReference>
<evidence type="ECO:0000256" key="7">
    <source>
        <dbReference type="RuleBase" id="RU365071"/>
    </source>
</evidence>
<reference evidence="11" key="1">
    <citation type="submission" date="2025-04" db="UniProtKB">
        <authorList>
            <consortium name="RefSeq"/>
        </authorList>
    </citation>
    <scope>IDENTIFICATION</scope>
    <source>
        <tissue evidence="11">Whole insect</tissue>
    </source>
</reference>
<dbReference type="PANTHER" id="PTHR16140:SF0">
    <property type="entry name" value="NON-STRUCTURAL MAINTENANCE OF CHROMOSOMES ELEMENT 4"/>
    <property type="match status" value="1"/>
</dbReference>
<proteinExistence type="inferred from homology"/>
<keyword evidence="6 7" id="KW-0539">Nucleus</keyword>
<dbReference type="GO" id="GO:0006281">
    <property type="term" value="P:DNA repair"/>
    <property type="evidence" value="ECO:0007669"/>
    <property type="project" value="UniProtKB-UniRule"/>
</dbReference>
<evidence type="ECO:0000256" key="3">
    <source>
        <dbReference type="ARBA" id="ARBA00022763"/>
    </source>
</evidence>
<dbReference type="Proteomes" id="UP001652700">
    <property type="component" value="Unplaced"/>
</dbReference>
<comment type="subunit">
    <text evidence="7">Component of the SMC5-SMC6 complex.</text>
</comment>
<dbReference type="CTD" id="34434"/>
<accession>A0A6P7G683</accession>
<keyword evidence="3 7" id="KW-0227">DNA damage</keyword>
<name>A0A6P7G683_DIAVI</name>
<gene>
    <name evidence="11" type="primary">LOC114338187</name>
</gene>
<evidence type="ECO:0000256" key="2">
    <source>
        <dbReference type="ARBA" id="ARBA00008997"/>
    </source>
</evidence>
<reference evidence="9" key="2">
    <citation type="submission" date="2025-05" db="UniProtKB">
        <authorList>
            <consortium name="EnsemblMetazoa"/>
        </authorList>
    </citation>
    <scope>IDENTIFICATION</scope>
</reference>
<dbReference type="EnsemblMetazoa" id="XM_028288775.2">
    <property type="protein sequence ID" value="XP_028144576.1"/>
    <property type="gene ID" value="LOC114338187"/>
</dbReference>
<evidence type="ECO:0000256" key="4">
    <source>
        <dbReference type="ARBA" id="ARBA00023172"/>
    </source>
</evidence>
<dbReference type="OrthoDB" id="2133758at2759"/>
<dbReference type="InParanoid" id="A0A6P7G683"/>